<proteinExistence type="predicted"/>
<reference evidence="1" key="1">
    <citation type="submission" date="2020-05" db="EMBL/GenBank/DDBJ databases">
        <title>Mycena genomes resolve the evolution of fungal bioluminescence.</title>
        <authorList>
            <person name="Tsai I.J."/>
        </authorList>
    </citation>
    <scope>NUCLEOTIDE SEQUENCE</scope>
    <source>
        <strain evidence="1">110903Hualien_Pintung</strain>
    </source>
</reference>
<name>A0A8H6RZR6_MYCCL</name>
<evidence type="ECO:0000313" key="2">
    <source>
        <dbReference type="Proteomes" id="UP000613580"/>
    </source>
</evidence>
<evidence type="ECO:0000313" key="1">
    <source>
        <dbReference type="EMBL" id="KAF7290001.1"/>
    </source>
</evidence>
<protein>
    <submittedName>
        <fullName evidence="1">Uncharacterized protein</fullName>
    </submittedName>
</protein>
<dbReference type="Proteomes" id="UP000613580">
    <property type="component" value="Unassembled WGS sequence"/>
</dbReference>
<organism evidence="1 2">
    <name type="scientific">Mycena chlorophos</name>
    <name type="common">Agaric fungus</name>
    <name type="synonym">Agaricus chlorophos</name>
    <dbReference type="NCBI Taxonomy" id="658473"/>
    <lineage>
        <taxon>Eukaryota</taxon>
        <taxon>Fungi</taxon>
        <taxon>Dikarya</taxon>
        <taxon>Basidiomycota</taxon>
        <taxon>Agaricomycotina</taxon>
        <taxon>Agaricomycetes</taxon>
        <taxon>Agaricomycetidae</taxon>
        <taxon>Agaricales</taxon>
        <taxon>Marasmiineae</taxon>
        <taxon>Mycenaceae</taxon>
        <taxon>Mycena</taxon>
    </lineage>
</organism>
<dbReference type="AlphaFoldDB" id="A0A8H6RZR6"/>
<dbReference type="EMBL" id="JACAZE010000027">
    <property type="protein sequence ID" value="KAF7290001.1"/>
    <property type="molecule type" value="Genomic_DNA"/>
</dbReference>
<accession>A0A8H6RZR6</accession>
<sequence>MSTSNLAAPTLGNTGPLLERLHLRDFYSLPIPAIHDLFRAAAFLELQFCSAAPDVLPVDGDASAEVVGESLPAEGRPSSALVRHLTLKTPSMVALLGHPEFAYAARGLCTLSLDVGANRGARGMVDIAALCAAASPALETLVLSGPARGQATISDPRPLPANMVYPRVFLPRLQSLRFNIGWSDLQDAGASSAGSGWFALWVFNLNSHFAARRLQRVELHVGMPIAAGHGHMHGRSRISLSSQLVEALEAFLRRHAASIQCVEWAMRFPARDYAGASDATERKRMAAEEEKVFELTLRKAFGWAEANGLLAFKAVHLPVGSTGI</sequence>
<comment type="caution">
    <text evidence="1">The sequence shown here is derived from an EMBL/GenBank/DDBJ whole genome shotgun (WGS) entry which is preliminary data.</text>
</comment>
<keyword evidence="2" id="KW-1185">Reference proteome</keyword>
<gene>
    <name evidence="1" type="ORF">HMN09_01304800</name>
</gene>